<dbReference type="GO" id="GO:0007168">
    <property type="term" value="P:receptor guanylyl cyclase signaling pathway"/>
    <property type="evidence" value="ECO:0007669"/>
    <property type="project" value="TreeGrafter"/>
</dbReference>
<proteinExistence type="inferred from homology"/>
<feature type="compositionally biased region" description="Low complexity" evidence="8">
    <location>
        <begin position="257"/>
        <end position="280"/>
    </location>
</feature>
<dbReference type="Pfam" id="PF00211">
    <property type="entry name" value="Guanylate_cyc"/>
    <property type="match status" value="1"/>
</dbReference>
<feature type="region of interest" description="Disordered" evidence="8">
    <location>
        <begin position="438"/>
        <end position="478"/>
    </location>
</feature>
<keyword evidence="6 7" id="KW-0456">Lyase</keyword>
<dbReference type="GO" id="GO:0005886">
    <property type="term" value="C:plasma membrane"/>
    <property type="evidence" value="ECO:0007669"/>
    <property type="project" value="TreeGrafter"/>
</dbReference>
<feature type="compositionally biased region" description="Pro residues" evidence="8">
    <location>
        <begin position="466"/>
        <end position="478"/>
    </location>
</feature>
<dbReference type="GO" id="GO:0004383">
    <property type="term" value="F:guanylate cyclase activity"/>
    <property type="evidence" value="ECO:0007669"/>
    <property type="project" value="TreeGrafter"/>
</dbReference>
<feature type="region of interest" description="Disordered" evidence="8">
    <location>
        <begin position="502"/>
        <end position="540"/>
    </location>
</feature>
<dbReference type="GO" id="GO:0004016">
    <property type="term" value="F:adenylate cyclase activity"/>
    <property type="evidence" value="ECO:0007669"/>
    <property type="project" value="TreeGrafter"/>
</dbReference>
<feature type="region of interest" description="Disordered" evidence="8">
    <location>
        <begin position="78"/>
        <end position="184"/>
    </location>
</feature>
<dbReference type="InterPro" id="IPR001054">
    <property type="entry name" value="A/G_cyclase"/>
</dbReference>
<comment type="similarity">
    <text evidence="7">Belongs to the adenylyl cyclase class-4/guanylyl cyclase family.</text>
</comment>
<reference evidence="10" key="1">
    <citation type="journal article" date="2020" name="bioRxiv">
        <title>Comparative genomics of Chlamydomonas.</title>
        <authorList>
            <person name="Craig R.J."/>
            <person name="Hasan A.R."/>
            <person name="Ness R.W."/>
            <person name="Keightley P.D."/>
        </authorList>
    </citation>
    <scope>NUCLEOTIDE SEQUENCE</scope>
    <source>
        <strain evidence="10">CCAP 11/70</strain>
    </source>
</reference>
<dbReference type="PROSITE" id="PS50125">
    <property type="entry name" value="GUANYLATE_CYCLASE_2"/>
    <property type="match status" value="1"/>
</dbReference>
<comment type="caution">
    <text evidence="10">The sequence shown here is derived from an EMBL/GenBank/DDBJ whole genome shotgun (WGS) entry which is preliminary data.</text>
</comment>
<dbReference type="InterPro" id="IPR050401">
    <property type="entry name" value="Cyclic_nucleotide_synthase"/>
</dbReference>
<gene>
    <name evidence="10" type="ORF">HYH03_000044</name>
</gene>
<feature type="region of interest" description="Disordered" evidence="8">
    <location>
        <begin position="635"/>
        <end position="662"/>
    </location>
</feature>
<comment type="subcellular location">
    <subcellularLocation>
        <location evidence="1">Membrane</location>
    </subcellularLocation>
</comment>
<accession>A0A836C797</accession>
<dbReference type="GO" id="GO:0000166">
    <property type="term" value="F:nucleotide binding"/>
    <property type="evidence" value="ECO:0007669"/>
    <property type="project" value="UniProtKB-KW"/>
</dbReference>
<evidence type="ECO:0000256" key="6">
    <source>
        <dbReference type="ARBA" id="ARBA00023239"/>
    </source>
</evidence>
<evidence type="ECO:0000256" key="3">
    <source>
        <dbReference type="ARBA" id="ARBA00022741"/>
    </source>
</evidence>
<dbReference type="AlphaFoldDB" id="A0A836C797"/>
<dbReference type="CDD" id="cd07302">
    <property type="entry name" value="CHD"/>
    <property type="match status" value="1"/>
</dbReference>
<evidence type="ECO:0000256" key="4">
    <source>
        <dbReference type="ARBA" id="ARBA00022989"/>
    </source>
</evidence>
<dbReference type="InterPro" id="IPR018297">
    <property type="entry name" value="A/G_cyclase_CS"/>
</dbReference>
<dbReference type="SMART" id="SM00044">
    <property type="entry name" value="CYCc"/>
    <property type="match status" value="1"/>
</dbReference>
<evidence type="ECO:0000256" key="1">
    <source>
        <dbReference type="ARBA" id="ARBA00004370"/>
    </source>
</evidence>
<dbReference type="EMBL" id="JAEHOE010000001">
    <property type="protein sequence ID" value="KAG2501537.1"/>
    <property type="molecule type" value="Genomic_DNA"/>
</dbReference>
<dbReference type="PROSITE" id="PS00452">
    <property type="entry name" value="GUANYLATE_CYCLASE_1"/>
    <property type="match status" value="1"/>
</dbReference>
<evidence type="ECO:0000313" key="11">
    <source>
        <dbReference type="Proteomes" id="UP000612055"/>
    </source>
</evidence>
<feature type="compositionally biased region" description="Polar residues" evidence="8">
    <location>
        <begin position="97"/>
        <end position="110"/>
    </location>
</feature>
<keyword evidence="2" id="KW-0812">Transmembrane</keyword>
<dbReference type="Proteomes" id="UP000612055">
    <property type="component" value="Unassembled WGS sequence"/>
</dbReference>
<feature type="compositionally biased region" description="Low complexity" evidence="8">
    <location>
        <begin position="438"/>
        <end position="450"/>
    </location>
</feature>
<dbReference type="SUPFAM" id="SSF55073">
    <property type="entry name" value="Nucleotide cyclase"/>
    <property type="match status" value="1"/>
</dbReference>
<dbReference type="OrthoDB" id="532905at2759"/>
<dbReference type="GO" id="GO:0001653">
    <property type="term" value="F:peptide receptor activity"/>
    <property type="evidence" value="ECO:0007669"/>
    <property type="project" value="TreeGrafter"/>
</dbReference>
<evidence type="ECO:0000256" key="7">
    <source>
        <dbReference type="RuleBase" id="RU000405"/>
    </source>
</evidence>
<evidence type="ECO:0000256" key="2">
    <source>
        <dbReference type="ARBA" id="ARBA00022692"/>
    </source>
</evidence>
<evidence type="ECO:0000259" key="9">
    <source>
        <dbReference type="PROSITE" id="PS50125"/>
    </source>
</evidence>
<keyword evidence="4" id="KW-1133">Transmembrane helix</keyword>
<name>A0A836C797_9CHLO</name>
<feature type="domain" description="Guanylate cyclase" evidence="9">
    <location>
        <begin position="907"/>
        <end position="1049"/>
    </location>
</feature>
<dbReference type="Gene3D" id="3.30.70.1230">
    <property type="entry name" value="Nucleotide cyclase"/>
    <property type="match status" value="1"/>
</dbReference>
<organism evidence="10 11">
    <name type="scientific">Edaphochlamys debaryana</name>
    <dbReference type="NCBI Taxonomy" id="47281"/>
    <lineage>
        <taxon>Eukaryota</taxon>
        <taxon>Viridiplantae</taxon>
        <taxon>Chlorophyta</taxon>
        <taxon>core chlorophytes</taxon>
        <taxon>Chlorophyceae</taxon>
        <taxon>CS clade</taxon>
        <taxon>Chlamydomonadales</taxon>
        <taxon>Chlamydomonadales incertae sedis</taxon>
        <taxon>Edaphochlamys</taxon>
    </lineage>
</organism>
<dbReference type="InterPro" id="IPR029787">
    <property type="entry name" value="Nucleotide_cyclase"/>
</dbReference>
<dbReference type="PANTHER" id="PTHR11920:SF335">
    <property type="entry name" value="GUANYLATE CYCLASE"/>
    <property type="match status" value="1"/>
</dbReference>
<keyword evidence="3" id="KW-0547">Nucleotide-binding</keyword>
<feature type="region of interest" description="Disordered" evidence="8">
    <location>
        <begin position="560"/>
        <end position="580"/>
    </location>
</feature>
<feature type="region of interest" description="Disordered" evidence="8">
    <location>
        <begin position="257"/>
        <end position="292"/>
    </location>
</feature>
<evidence type="ECO:0000313" key="10">
    <source>
        <dbReference type="EMBL" id="KAG2501537.1"/>
    </source>
</evidence>
<evidence type="ECO:0000256" key="5">
    <source>
        <dbReference type="ARBA" id="ARBA00023136"/>
    </source>
</evidence>
<sequence length="1095" mass="111071">MPPLDILQGTHAADLASAATAVAGPASSAAASCAATSLPSLTFGGPSPSSLAAAAAAAISLTQPQQLTALALIPAPAESEAQPGLTSPAAATEEQPSRSAPASGSQTSLGPPTLGVGPTQSDGLLVVGHTTEGTTDSASAGAVTGAGADAAAAAGGSRPDEERRVGSNTPDRTSSVGRSPNGLADWLDRNQASLLSGASNDTLSALTGTGAGPVAALAQRSRADVQVWSFTMRQRSSQSLIPSDSIASPAAAASSFTSAARPAAQTPTAAAATEEAGAAAPRRRPPPRRCSSVACLGPEGAWTSSKAPVLPAVPKSTEFLELPGLYSTKSTANGAQPPAPQSTHEELMAQGLSMSAWGTLMKESAGRRPPRRQASGLLFAQKSLGFAAAAATDSLGKAPSMGGSSSVQIGAQDGAGGTAASGSIQLLSGELPAASSSSLGLQRLGSQGQANSNCQTGLPRTVSPLSAPPLSAPITCPPTSPLYERLSDRDARLSMVQARELGCNPASGDSSRALGGPSSLGASSPDASRPESSAALAASNRAPSAMHRLLNIALLATGAGGGDTSSGRLSNRSLPDVEGQLPMSRSLSKTARRRAPSIITGTHDMSRLASVPKAMGQQEETAVLFRNIEGGAVRAASPLSPRASRTSAPSVPSGEGFPSSARSTLSAALRGVLSQQAADGGVRVAQFGASMEAARGSSAATANSVTIAAAVNAPRLSMSALSNLIDTRDDVVLDFAPHAQHAAVANKELQSSSCSRSSASDLSAAQQSSPAVKAVMPRMAWHEVTLSMFNHPSLSRPAILLVQTDVTSRIYAERQLARVMEAEHELLENIFPAHVIEHMAVAAARAAEKAVEAEAGASTLAACLPHAKITAGQLPDLAALPAPHLPVGLQIRGDTFLHLATSHSAITITFCDIQGFTAMCGVVKPVTVMAFLNDLYTRLDAQLDAFGVYKVETIGDCYMVAGGLMRVDEETGAKTVRSDDVDPDHASRTVQFAKALLKTAAEVRLPTTGEPVRLRVGIHSGPAMSGVVGTRMPRFCLFGDTINTASRMESTGAAGAIHVSQATRDLVPSEAWEPTGGVEAKGKGLMQTYLLKPLG</sequence>
<feature type="compositionally biased region" description="Low complexity" evidence="8">
    <location>
        <begin position="510"/>
        <end position="540"/>
    </location>
</feature>
<dbReference type="PANTHER" id="PTHR11920">
    <property type="entry name" value="GUANYLYL CYCLASE"/>
    <property type="match status" value="1"/>
</dbReference>
<feature type="region of interest" description="Disordered" evidence="8">
    <location>
        <begin position="396"/>
        <end position="420"/>
    </location>
</feature>
<evidence type="ECO:0000256" key="8">
    <source>
        <dbReference type="SAM" id="MobiDB-lite"/>
    </source>
</evidence>
<protein>
    <recommendedName>
        <fullName evidence="9">Guanylate cyclase domain-containing protein</fullName>
    </recommendedName>
</protein>
<keyword evidence="5" id="KW-0472">Membrane</keyword>
<feature type="compositionally biased region" description="Low complexity" evidence="8">
    <location>
        <begin position="133"/>
        <end position="157"/>
    </location>
</feature>
<dbReference type="GO" id="GO:0035556">
    <property type="term" value="P:intracellular signal transduction"/>
    <property type="evidence" value="ECO:0007669"/>
    <property type="project" value="InterPro"/>
</dbReference>
<keyword evidence="11" id="KW-1185">Reference proteome</keyword>
<feature type="compositionally biased region" description="Polar residues" evidence="8">
    <location>
        <begin position="166"/>
        <end position="178"/>
    </location>
</feature>